<dbReference type="OrthoDB" id="9788260at2"/>
<proteinExistence type="predicted"/>
<dbReference type="STRING" id="1387277.SAMN06295998_11924"/>
<dbReference type="PANTHER" id="PTHR11614">
    <property type="entry name" value="PHOSPHOLIPASE-RELATED"/>
    <property type="match status" value="1"/>
</dbReference>
<gene>
    <name evidence="2" type="ORF">SAMN06295998_11924</name>
</gene>
<name>A0A1W2DYI0_9RHOB</name>
<evidence type="ECO:0000313" key="3">
    <source>
        <dbReference type="Proteomes" id="UP000192330"/>
    </source>
</evidence>
<evidence type="ECO:0000313" key="2">
    <source>
        <dbReference type="EMBL" id="SMD02116.1"/>
    </source>
</evidence>
<sequence length="317" mass="35032">MTMLKAAPFFPEIAEGPGNGASYWVETADGFRLRVGSWRVPGPEKGTILLFPGRTEYIEMHGRTAKAFANFGFSTIIIDWRGHGLSDRVIADPNTLHVDRFSDYQLDVAAMIATASELEMPKPWFLLGNSMGGCIGLRALLNGMPVSACAFTAPMWGLKMSKVQRLIARPVSWAAQAFGRGESYIPGHNGENYALSNPFEGNRITNDPDQYGYWVRQARLQPCLQTAGSSMRWLHQSLSECGRLTKARSPNVPCVAFCGDHDGLVDINAIRDRLNDWPDGRFEMISGAKHALLLETPRVRQRIISEIAAHFEGFGDG</sequence>
<evidence type="ECO:0000259" key="1">
    <source>
        <dbReference type="Pfam" id="PF12146"/>
    </source>
</evidence>
<keyword evidence="3" id="KW-1185">Reference proteome</keyword>
<feature type="domain" description="Serine aminopeptidase S33" evidence="1">
    <location>
        <begin position="43"/>
        <end position="296"/>
    </location>
</feature>
<accession>A0A1W2DYI0</accession>
<dbReference type="Pfam" id="PF12146">
    <property type="entry name" value="Hydrolase_4"/>
    <property type="match status" value="1"/>
</dbReference>
<protein>
    <submittedName>
        <fullName evidence="2">Lysophospholipase</fullName>
    </submittedName>
</protein>
<organism evidence="2 3">
    <name type="scientific">Primorskyibacter flagellatus</name>
    <dbReference type="NCBI Taxonomy" id="1387277"/>
    <lineage>
        <taxon>Bacteria</taxon>
        <taxon>Pseudomonadati</taxon>
        <taxon>Pseudomonadota</taxon>
        <taxon>Alphaproteobacteria</taxon>
        <taxon>Rhodobacterales</taxon>
        <taxon>Roseobacteraceae</taxon>
        <taxon>Primorskyibacter</taxon>
    </lineage>
</organism>
<dbReference type="Gene3D" id="3.40.50.1820">
    <property type="entry name" value="alpha/beta hydrolase"/>
    <property type="match status" value="1"/>
</dbReference>
<dbReference type="EMBL" id="FWYD01000019">
    <property type="protein sequence ID" value="SMD02116.1"/>
    <property type="molecule type" value="Genomic_DNA"/>
</dbReference>
<dbReference type="SUPFAM" id="SSF53474">
    <property type="entry name" value="alpha/beta-Hydrolases"/>
    <property type="match status" value="1"/>
</dbReference>
<dbReference type="AlphaFoldDB" id="A0A1W2DYI0"/>
<reference evidence="2 3" key="1">
    <citation type="submission" date="2017-04" db="EMBL/GenBank/DDBJ databases">
        <authorList>
            <person name="Afonso C.L."/>
            <person name="Miller P.J."/>
            <person name="Scott M.A."/>
            <person name="Spackman E."/>
            <person name="Goraichik I."/>
            <person name="Dimitrov K.M."/>
            <person name="Suarez D.L."/>
            <person name="Swayne D.E."/>
        </authorList>
    </citation>
    <scope>NUCLEOTIDE SEQUENCE [LARGE SCALE GENOMIC DNA]</scope>
    <source>
        <strain evidence="2 3">CGMCC 1.12644</strain>
    </source>
</reference>
<dbReference type="InterPro" id="IPR051044">
    <property type="entry name" value="MAG_DAG_Lipase"/>
</dbReference>
<dbReference type="Proteomes" id="UP000192330">
    <property type="component" value="Unassembled WGS sequence"/>
</dbReference>
<dbReference type="InterPro" id="IPR022742">
    <property type="entry name" value="Hydrolase_4"/>
</dbReference>
<dbReference type="RefSeq" id="WP_084354083.1">
    <property type="nucleotide sequence ID" value="NZ_FWYD01000019.1"/>
</dbReference>
<dbReference type="InterPro" id="IPR029058">
    <property type="entry name" value="AB_hydrolase_fold"/>
</dbReference>